<name>A0AAW3YXN5_9GAMM</name>
<reference evidence="2" key="1">
    <citation type="submission" date="2020-09" db="EMBL/GenBank/DDBJ databases">
        <authorList>
            <person name="Palma L."/>
            <person name="Caballero P."/>
            <person name="Berry C."/>
            <person name="Del Valle E."/>
        </authorList>
    </citation>
    <scope>NUCLEOTIDE SEQUENCE</scope>
    <source>
        <strain evidence="2">M</strain>
    </source>
</reference>
<gene>
    <name evidence="2" type="ORF">ID854_15195</name>
</gene>
<dbReference type="Proteomes" id="UP001193920">
    <property type="component" value="Unassembled WGS sequence"/>
</dbReference>
<dbReference type="AlphaFoldDB" id="A0AAW3YXN5"/>
<accession>A0AAW3YXN5</accession>
<keyword evidence="1" id="KW-0472">Membrane</keyword>
<evidence type="ECO:0000256" key="1">
    <source>
        <dbReference type="SAM" id="Phobius"/>
    </source>
</evidence>
<feature type="transmembrane region" description="Helical" evidence="1">
    <location>
        <begin position="12"/>
        <end position="27"/>
    </location>
</feature>
<proteinExistence type="predicted"/>
<sequence length="177" mass="20965">MFFHIVNKNNMIILVLILGVAILFFFFDNSRIGIIDYADKHCQKNITCFIDMNKVAPFDWDKMYIINKNMGRQDIEDITGAKFNDKDSLFYKIIFVRNKKVVYSDEYHSSDESYKKKFIMPDFYYANENEEGYFSHYAISKNNSILSVKIENEPLVSDKVYYKISPSNDLQVRHKNL</sequence>
<evidence type="ECO:0000313" key="2">
    <source>
        <dbReference type="EMBL" id="MBD2801754.1"/>
    </source>
</evidence>
<keyword evidence="1" id="KW-1133">Transmembrane helix</keyword>
<comment type="caution">
    <text evidence="2">The sequence shown here is derived from an EMBL/GenBank/DDBJ whole genome shotgun (WGS) entry which is preliminary data.</text>
</comment>
<dbReference type="EMBL" id="JACXBF010000384">
    <property type="protein sequence ID" value="MBD2801754.1"/>
    <property type="molecule type" value="Genomic_DNA"/>
</dbReference>
<organism evidence="2">
    <name type="scientific">Xenorhabdus szentirmaii</name>
    <dbReference type="NCBI Taxonomy" id="290112"/>
    <lineage>
        <taxon>Bacteria</taxon>
        <taxon>Pseudomonadati</taxon>
        <taxon>Pseudomonadota</taxon>
        <taxon>Gammaproteobacteria</taxon>
        <taxon>Enterobacterales</taxon>
        <taxon>Morganellaceae</taxon>
        <taxon>Xenorhabdus</taxon>
    </lineage>
</organism>
<protein>
    <submittedName>
        <fullName evidence="2">Uncharacterized protein</fullName>
    </submittedName>
</protein>
<reference evidence="2" key="2">
    <citation type="journal article" date="2024" name="Toxins">
        <title>Genome Sequence Analysis of Native Xenorhabdus Strains Isolated from Entomopathogenic Nematodes in Argentina.</title>
        <authorList>
            <person name="Palma L."/>
            <person name="Frizzo L."/>
            <person name="Kaiser S."/>
            <person name="Berry C."/>
            <person name="Caballero P."/>
            <person name="Bode H.B."/>
            <person name="Del Valle E.E."/>
        </authorList>
    </citation>
    <scope>NUCLEOTIDE SEQUENCE</scope>
    <source>
        <strain evidence="2">M</strain>
    </source>
</reference>
<keyword evidence="1" id="KW-0812">Transmembrane</keyword>